<gene>
    <name evidence="10" type="primary">20353086</name>
    <name evidence="9" type="ORF">GGTG_12628</name>
</gene>
<feature type="region of interest" description="Disordered" evidence="6">
    <location>
        <begin position="1"/>
        <end position="53"/>
    </location>
</feature>
<feature type="transmembrane region" description="Helical" evidence="7">
    <location>
        <begin position="102"/>
        <end position="119"/>
    </location>
</feature>
<evidence type="ECO:0000256" key="4">
    <source>
        <dbReference type="ARBA" id="ARBA00022989"/>
    </source>
</evidence>
<protein>
    <recommendedName>
        <fullName evidence="8">Major facilitator superfamily (MFS) profile domain-containing protein</fullName>
    </recommendedName>
</protein>
<dbReference type="PANTHER" id="PTHR23501">
    <property type="entry name" value="MAJOR FACILITATOR SUPERFAMILY"/>
    <property type="match status" value="1"/>
</dbReference>
<evidence type="ECO:0000313" key="9">
    <source>
        <dbReference type="EMBL" id="EJT69745.1"/>
    </source>
</evidence>
<evidence type="ECO:0000256" key="3">
    <source>
        <dbReference type="ARBA" id="ARBA00022692"/>
    </source>
</evidence>
<organism evidence="9">
    <name type="scientific">Gaeumannomyces tritici (strain R3-111a-1)</name>
    <name type="common">Wheat and barley take-all root rot fungus</name>
    <name type="synonym">Gaeumannomyces graminis var. tritici</name>
    <dbReference type="NCBI Taxonomy" id="644352"/>
    <lineage>
        <taxon>Eukaryota</taxon>
        <taxon>Fungi</taxon>
        <taxon>Dikarya</taxon>
        <taxon>Ascomycota</taxon>
        <taxon>Pezizomycotina</taxon>
        <taxon>Sordariomycetes</taxon>
        <taxon>Sordariomycetidae</taxon>
        <taxon>Magnaporthales</taxon>
        <taxon>Magnaporthaceae</taxon>
        <taxon>Gaeumannomyces</taxon>
    </lineage>
</organism>
<feature type="transmembrane region" description="Helical" evidence="7">
    <location>
        <begin position="455"/>
        <end position="478"/>
    </location>
</feature>
<feature type="compositionally biased region" description="Basic and acidic residues" evidence="6">
    <location>
        <begin position="12"/>
        <end position="22"/>
    </location>
</feature>
<dbReference type="eggNOG" id="KOG0254">
    <property type="taxonomic scope" value="Eukaryota"/>
</dbReference>
<dbReference type="GeneID" id="20353086"/>
<feature type="transmembrane region" description="Helical" evidence="7">
    <location>
        <begin position="220"/>
        <end position="240"/>
    </location>
</feature>
<keyword evidence="5 7" id="KW-0472">Membrane</keyword>
<dbReference type="OrthoDB" id="10021397at2759"/>
<feature type="transmembrane region" description="Helical" evidence="7">
    <location>
        <begin position="189"/>
        <end position="208"/>
    </location>
</feature>
<dbReference type="Gene3D" id="1.20.1720.10">
    <property type="entry name" value="Multidrug resistance protein D"/>
    <property type="match status" value="1"/>
</dbReference>
<reference evidence="10" key="4">
    <citation type="journal article" date="2015" name="G3 (Bethesda)">
        <title>Genome sequences of three phytopathogenic species of the Magnaporthaceae family of fungi.</title>
        <authorList>
            <person name="Okagaki L.H."/>
            <person name="Nunes C.C."/>
            <person name="Sailsbery J."/>
            <person name="Clay B."/>
            <person name="Brown D."/>
            <person name="John T."/>
            <person name="Oh Y."/>
            <person name="Young N."/>
            <person name="Fitzgerald M."/>
            <person name="Haas B.J."/>
            <person name="Zeng Q."/>
            <person name="Young S."/>
            <person name="Adiconis X."/>
            <person name="Fan L."/>
            <person name="Levin J.Z."/>
            <person name="Mitchell T.K."/>
            <person name="Okubara P.A."/>
            <person name="Farman M.L."/>
            <person name="Kohn L.M."/>
            <person name="Birren B."/>
            <person name="Ma L.-J."/>
            <person name="Dean R.A."/>
        </authorList>
    </citation>
    <scope>NUCLEOTIDE SEQUENCE</scope>
    <source>
        <strain evidence="10">R3-111a-1</strain>
    </source>
</reference>
<dbReference type="FunCoup" id="J3PGK0">
    <property type="interactions" value="61"/>
</dbReference>
<dbReference type="Pfam" id="PF07690">
    <property type="entry name" value="MFS_1"/>
    <property type="match status" value="1"/>
</dbReference>
<evidence type="ECO:0000313" key="11">
    <source>
        <dbReference type="Proteomes" id="UP000006039"/>
    </source>
</evidence>
<proteinExistence type="inferred from homology"/>
<feature type="domain" description="Major facilitator superfamily (MFS) profile" evidence="8">
    <location>
        <begin position="67"/>
        <end position="562"/>
    </location>
</feature>
<evidence type="ECO:0000256" key="7">
    <source>
        <dbReference type="SAM" id="Phobius"/>
    </source>
</evidence>
<dbReference type="PROSITE" id="PS50850">
    <property type="entry name" value="MFS"/>
    <property type="match status" value="1"/>
</dbReference>
<comment type="similarity">
    <text evidence="2">Belongs to the major facilitator superfamily. TCR/Tet family.</text>
</comment>
<sequence length="607" mass="63941">MDNPTNATTTSTRDKEKEHQETRVPQIHDGPSPAQAPPTSDQESGPVANTNANHHDPTLRGFRLVAVAVGVCFGALMMSLDIAIIGTALPSIMSDFGDTTQIAWYPAAFTLATCALTPVAGKMAAVFPLDLVYSSFTCIFLAGSILCGCAPNSTAFIAGRAVAGVGAAGVSSNGLTILVTIAPAGRKPALMGAGAACFALGLVVAPLLGGAFTARLTWRWCFWINIPFNLLTITVVSTFFRPPQGRTSSSVGGRIKSLDLVGCFLFVPSVFMLLLALEWGADRRSWSDPTIIGLFVGAGVTLLVFVGWEWSRAADAMIPGSVVGRRTVAFACLFASTQMGALTIASYYLPAWFQAVQGVNPLDSGIRMLPTVLTQIVTTIIASGLARRMRYYNPWFFLSAVFLCISSALYTTFTAFSTPPSQWIGYQVIQGFSAGFGMQMSSLAVQLELKDSPELLPVGIALVIFVQYLGASILQVVAGTVFTSELSSQLMHAELGLSPLQRSLLLSAGLAHMREVTAANFPQLLDHILEAYNAAITRVFFVPVAAAGAGFLLAFGIKWTAVEQPPKSSTGAGAESLAGDATLDSAGTRAAGPPSQVPVPPEGRRNA</sequence>
<dbReference type="RefSeq" id="XP_009228793.1">
    <property type="nucleotide sequence ID" value="XM_009230529.1"/>
</dbReference>
<evidence type="ECO:0000256" key="6">
    <source>
        <dbReference type="SAM" id="MobiDB-lite"/>
    </source>
</evidence>
<evidence type="ECO:0000256" key="5">
    <source>
        <dbReference type="ARBA" id="ARBA00023136"/>
    </source>
</evidence>
<reference evidence="10" key="5">
    <citation type="submission" date="2018-04" db="UniProtKB">
        <authorList>
            <consortium name="EnsemblFungi"/>
        </authorList>
    </citation>
    <scope>IDENTIFICATION</scope>
    <source>
        <strain evidence="10">R3-111a-1</strain>
    </source>
</reference>
<reference evidence="9" key="2">
    <citation type="submission" date="2010-07" db="EMBL/GenBank/DDBJ databases">
        <authorList>
            <consortium name="The Broad Institute Genome Sequencing Platform"/>
            <consortium name="Broad Institute Genome Sequencing Center for Infectious Disease"/>
            <person name="Ma L.-J."/>
            <person name="Dead R."/>
            <person name="Young S."/>
            <person name="Zeng Q."/>
            <person name="Koehrsen M."/>
            <person name="Alvarado L."/>
            <person name="Berlin A."/>
            <person name="Chapman S.B."/>
            <person name="Chen Z."/>
            <person name="Freedman E."/>
            <person name="Gellesch M."/>
            <person name="Goldberg J."/>
            <person name="Griggs A."/>
            <person name="Gujja S."/>
            <person name="Heilman E.R."/>
            <person name="Heiman D."/>
            <person name="Hepburn T."/>
            <person name="Howarth C."/>
            <person name="Jen D."/>
            <person name="Larson L."/>
            <person name="Mehta T."/>
            <person name="Neiman D."/>
            <person name="Pearson M."/>
            <person name="Roberts A."/>
            <person name="Saif S."/>
            <person name="Shea T."/>
            <person name="Shenoy N."/>
            <person name="Sisk P."/>
            <person name="Stolte C."/>
            <person name="Sykes S."/>
            <person name="Walk T."/>
            <person name="White J."/>
            <person name="Yandava C."/>
            <person name="Haas B."/>
            <person name="Nusbaum C."/>
            <person name="Birren B."/>
        </authorList>
    </citation>
    <scope>NUCLEOTIDE SEQUENCE</scope>
    <source>
        <strain evidence="9">R3-111a-1</strain>
    </source>
</reference>
<feature type="transmembrane region" description="Helical" evidence="7">
    <location>
        <begin position="535"/>
        <end position="557"/>
    </location>
</feature>
<keyword evidence="11" id="KW-1185">Reference proteome</keyword>
<evidence type="ECO:0000259" key="8">
    <source>
        <dbReference type="PROSITE" id="PS50850"/>
    </source>
</evidence>
<evidence type="ECO:0000313" key="10">
    <source>
        <dbReference type="EnsemblFungi" id="EJT69745"/>
    </source>
</evidence>
<dbReference type="EnsemblFungi" id="EJT69745">
    <property type="protein sequence ID" value="EJT69745"/>
    <property type="gene ID" value="GGTG_12628"/>
</dbReference>
<dbReference type="EMBL" id="GL385403">
    <property type="protein sequence ID" value="EJT69745.1"/>
    <property type="molecule type" value="Genomic_DNA"/>
</dbReference>
<dbReference type="Proteomes" id="UP000006039">
    <property type="component" value="Unassembled WGS sequence"/>
</dbReference>
<feature type="transmembrane region" description="Helical" evidence="7">
    <location>
        <begin position="368"/>
        <end position="386"/>
    </location>
</feature>
<dbReference type="InterPro" id="IPR020846">
    <property type="entry name" value="MFS_dom"/>
</dbReference>
<feature type="region of interest" description="Disordered" evidence="6">
    <location>
        <begin position="564"/>
        <end position="607"/>
    </location>
</feature>
<comment type="subcellular location">
    <subcellularLocation>
        <location evidence="1">Membrane</location>
        <topology evidence="1">Multi-pass membrane protein</topology>
    </subcellularLocation>
</comment>
<dbReference type="VEuPathDB" id="FungiDB:GGTG_12628"/>
<feature type="transmembrane region" description="Helical" evidence="7">
    <location>
        <begin position="260"/>
        <end position="279"/>
    </location>
</feature>
<dbReference type="InterPro" id="IPR011701">
    <property type="entry name" value="MFS"/>
</dbReference>
<feature type="transmembrane region" description="Helical" evidence="7">
    <location>
        <begin position="131"/>
        <end position="155"/>
    </location>
</feature>
<name>J3PGK0_GAET3</name>
<feature type="transmembrane region" description="Helical" evidence="7">
    <location>
        <begin position="291"/>
        <end position="308"/>
    </location>
</feature>
<feature type="compositionally biased region" description="Polar residues" evidence="6">
    <location>
        <begin position="1"/>
        <end position="11"/>
    </location>
</feature>
<dbReference type="HOGENOM" id="CLU_000960_22_1_1"/>
<evidence type="ECO:0000256" key="2">
    <source>
        <dbReference type="ARBA" id="ARBA00007520"/>
    </source>
</evidence>
<dbReference type="InterPro" id="IPR036259">
    <property type="entry name" value="MFS_trans_sf"/>
</dbReference>
<dbReference type="Gene3D" id="1.20.1250.20">
    <property type="entry name" value="MFS general substrate transporter like domains"/>
    <property type="match status" value="1"/>
</dbReference>
<dbReference type="PANTHER" id="PTHR23501:SF193">
    <property type="entry name" value="MULTIDRUG TRANSPORTER, PUTATIVE (AFU_ORTHOLOGUE AFUA_8G00940)-RELATED"/>
    <property type="match status" value="1"/>
</dbReference>
<feature type="transmembrane region" description="Helical" evidence="7">
    <location>
        <begin position="64"/>
        <end position="90"/>
    </location>
</feature>
<dbReference type="GO" id="GO:0022857">
    <property type="term" value="F:transmembrane transporter activity"/>
    <property type="evidence" value="ECO:0007669"/>
    <property type="project" value="InterPro"/>
</dbReference>
<accession>J3PGK0</accession>
<keyword evidence="4 7" id="KW-1133">Transmembrane helix</keyword>
<reference evidence="9" key="3">
    <citation type="submission" date="2010-09" db="EMBL/GenBank/DDBJ databases">
        <title>Annotation of Gaeumannomyces graminis var. tritici R3-111a-1.</title>
        <authorList>
            <consortium name="The Broad Institute Genome Sequencing Platform"/>
            <person name="Ma L.-J."/>
            <person name="Dead R."/>
            <person name="Young S.K."/>
            <person name="Zeng Q."/>
            <person name="Gargeya S."/>
            <person name="Fitzgerald M."/>
            <person name="Haas B."/>
            <person name="Abouelleil A."/>
            <person name="Alvarado L."/>
            <person name="Arachchi H.M."/>
            <person name="Berlin A."/>
            <person name="Brown A."/>
            <person name="Chapman S.B."/>
            <person name="Chen Z."/>
            <person name="Dunbar C."/>
            <person name="Freedman E."/>
            <person name="Gearin G."/>
            <person name="Gellesch M."/>
            <person name="Goldberg J."/>
            <person name="Griggs A."/>
            <person name="Gujja S."/>
            <person name="Heiman D."/>
            <person name="Howarth C."/>
            <person name="Larson L."/>
            <person name="Lui A."/>
            <person name="MacDonald P.J.P."/>
            <person name="Mehta T."/>
            <person name="Montmayeur A."/>
            <person name="Murphy C."/>
            <person name="Neiman D."/>
            <person name="Pearson M."/>
            <person name="Priest M."/>
            <person name="Roberts A."/>
            <person name="Saif S."/>
            <person name="Shea T."/>
            <person name="Shenoy N."/>
            <person name="Sisk P."/>
            <person name="Stolte C."/>
            <person name="Sykes S."/>
            <person name="Yandava C."/>
            <person name="Wortman J."/>
            <person name="Nusbaum C."/>
            <person name="Birren B."/>
        </authorList>
    </citation>
    <scope>NUCLEOTIDE SEQUENCE</scope>
    <source>
        <strain evidence="9">R3-111a-1</strain>
    </source>
</reference>
<dbReference type="SUPFAM" id="SSF103473">
    <property type="entry name" value="MFS general substrate transporter"/>
    <property type="match status" value="1"/>
</dbReference>
<keyword evidence="3 7" id="KW-0812">Transmembrane</keyword>
<feature type="transmembrane region" description="Helical" evidence="7">
    <location>
        <begin position="161"/>
        <end position="182"/>
    </location>
</feature>
<reference evidence="11" key="1">
    <citation type="submission" date="2010-07" db="EMBL/GenBank/DDBJ databases">
        <title>The genome sequence of Gaeumannomyces graminis var. tritici strain R3-111a-1.</title>
        <authorList>
            <consortium name="The Broad Institute Genome Sequencing Platform"/>
            <person name="Ma L.-J."/>
            <person name="Dead R."/>
            <person name="Young S."/>
            <person name="Zeng Q."/>
            <person name="Koehrsen M."/>
            <person name="Alvarado L."/>
            <person name="Berlin A."/>
            <person name="Chapman S.B."/>
            <person name="Chen Z."/>
            <person name="Freedman E."/>
            <person name="Gellesch M."/>
            <person name="Goldberg J."/>
            <person name="Griggs A."/>
            <person name="Gujja S."/>
            <person name="Heilman E.R."/>
            <person name="Heiman D."/>
            <person name="Hepburn T."/>
            <person name="Howarth C."/>
            <person name="Jen D."/>
            <person name="Larson L."/>
            <person name="Mehta T."/>
            <person name="Neiman D."/>
            <person name="Pearson M."/>
            <person name="Roberts A."/>
            <person name="Saif S."/>
            <person name="Shea T."/>
            <person name="Shenoy N."/>
            <person name="Sisk P."/>
            <person name="Stolte C."/>
            <person name="Sykes S."/>
            <person name="Walk T."/>
            <person name="White J."/>
            <person name="Yandava C."/>
            <person name="Haas B."/>
            <person name="Nusbaum C."/>
            <person name="Birren B."/>
        </authorList>
    </citation>
    <scope>NUCLEOTIDE SEQUENCE [LARGE SCALE GENOMIC DNA]</scope>
    <source>
        <strain evidence="11">R3-111a-1</strain>
    </source>
</reference>
<feature type="compositionally biased region" description="Polar residues" evidence="6">
    <location>
        <begin position="37"/>
        <end position="52"/>
    </location>
</feature>
<dbReference type="GO" id="GO:0005886">
    <property type="term" value="C:plasma membrane"/>
    <property type="evidence" value="ECO:0007669"/>
    <property type="project" value="TreeGrafter"/>
</dbReference>
<feature type="transmembrane region" description="Helical" evidence="7">
    <location>
        <begin position="423"/>
        <end position="443"/>
    </location>
</feature>
<feature type="transmembrane region" description="Helical" evidence="7">
    <location>
        <begin position="328"/>
        <end position="348"/>
    </location>
</feature>
<dbReference type="AlphaFoldDB" id="J3PGK0"/>
<feature type="transmembrane region" description="Helical" evidence="7">
    <location>
        <begin position="395"/>
        <end position="417"/>
    </location>
</feature>
<evidence type="ECO:0000256" key="1">
    <source>
        <dbReference type="ARBA" id="ARBA00004141"/>
    </source>
</evidence>